<name>A0A067C164_SAPPC</name>
<evidence type="ECO:0000259" key="5">
    <source>
        <dbReference type="Pfam" id="PF12624"/>
    </source>
</evidence>
<evidence type="ECO:0000256" key="3">
    <source>
        <dbReference type="ARBA" id="ARBA00023055"/>
    </source>
</evidence>
<evidence type="ECO:0000256" key="4">
    <source>
        <dbReference type="SAM" id="MobiDB-lite"/>
    </source>
</evidence>
<dbReference type="InterPro" id="IPR026854">
    <property type="entry name" value="VPS13_N"/>
</dbReference>
<dbReference type="VEuPathDB" id="FungiDB:SPRG_10344"/>
<dbReference type="Pfam" id="PF12624">
    <property type="entry name" value="VPS13_N"/>
    <property type="match status" value="1"/>
</dbReference>
<dbReference type="GO" id="GO:0006623">
    <property type="term" value="P:protein targeting to vacuole"/>
    <property type="evidence" value="ECO:0007669"/>
    <property type="project" value="TreeGrafter"/>
</dbReference>
<feature type="region of interest" description="Disordered" evidence="4">
    <location>
        <begin position="116"/>
        <end position="135"/>
    </location>
</feature>
<dbReference type="SUPFAM" id="SSF50156">
    <property type="entry name" value="PDZ domain-like"/>
    <property type="match status" value="1"/>
</dbReference>
<dbReference type="PANTHER" id="PTHR16166">
    <property type="entry name" value="VACUOLAR PROTEIN SORTING-ASSOCIATED PROTEIN VPS13"/>
    <property type="match status" value="1"/>
</dbReference>
<dbReference type="GO" id="GO:0045053">
    <property type="term" value="P:protein retention in Golgi apparatus"/>
    <property type="evidence" value="ECO:0007669"/>
    <property type="project" value="TreeGrafter"/>
</dbReference>
<dbReference type="Proteomes" id="UP000030745">
    <property type="component" value="Unassembled WGS sequence"/>
</dbReference>
<dbReference type="OMA" id="TVQSNAC"/>
<dbReference type="Pfam" id="PF25036">
    <property type="entry name" value="VPS13_VAB"/>
    <property type="match status" value="1"/>
</dbReference>
<evidence type="ECO:0000259" key="6">
    <source>
        <dbReference type="Pfam" id="PF25036"/>
    </source>
</evidence>
<protein>
    <recommendedName>
        <fullName evidence="9">PDZ domain-containing protein</fullName>
    </recommendedName>
</protein>
<dbReference type="OrthoDB" id="428159at2759"/>
<dbReference type="InterPro" id="IPR009543">
    <property type="entry name" value="VPS13_VAB"/>
</dbReference>
<feature type="domain" description="Chorein N-terminal" evidence="5">
    <location>
        <begin position="4"/>
        <end position="683"/>
    </location>
</feature>
<dbReference type="InterPro" id="IPR026847">
    <property type="entry name" value="VPS13"/>
</dbReference>
<proteinExistence type="inferred from homology"/>
<evidence type="ECO:0000256" key="1">
    <source>
        <dbReference type="ARBA" id="ARBA00006545"/>
    </source>
</evidence>
<dbReference type="RefSeq" id="XP_012204791.1">
    <property type="nucleotide sequence ID" value="XM_012349401.1"/>
</dbReference>
<dbReference type="KEGG" id="spar:SPRG_10344"/>
<reference evidence="7 8" key="1">
    <citation type="journal article" date="2013" name="PLoS Genet.">
        <title>Distinctive expansion of potential virulence genes in the genome of the oomycete fish pathogen Saprolegnia parasitica.</title>
        <authorList>
            <person name="Jiang R.H."/>
            <person name="de Bruijn I."/>
            <person name="Haas B.J."/>
            <person name="Belmonte R."/>
            <person name="Lobach L."/>
            <person name="Christie J."/>
            <person name="van den Ackerveken G."/>
            <person name="Bottin A."/>
            <person name="Bulone V."/>
            <person name="Diaz-Moreno S.M."/>
            <person name="Dumas B."/>
            <person name="Fan L."/>
            <person name="Gaulin E."/>
            <person name="Govers F."/>
            <person name="Grenville-Briggs L.J."/>
            <person name="Horner N.R."/>
            <person name="Levin J.Z."/>
            <person name="Mammella M."/>
            <person name="Meijer H.J."/>
            <person name="Morris P."/>
            <person name="Nusbaum C."/>
            <person name="Oome S."/>
            <person name="Phillips A.J."/>
            <person name="van Rooyen D."/>
            <person name="Rzeszutek E."/>
            <person name="Saraiva M."/>
            <person name="Secombes C.J."/>
            <person name="Seidl M.F."/>
            <person name="Snel B."/>
            <person name="Stassen J.H."/>
            <person name="Sykes S."/>
            <person name="Tripathy S."/>
            <person name="van den Berg H."/>
            <person name="Vega-Arreguin J.C."/>
            <person name="Wawra S."/>
            <person name="Young S.K."/>
            <person name="Zeng Q."/>
            <person name="Dieguez-Uribeondo J."/>
            <person name="Russ C."/>
            <person name="Tyler B.M."/>
            <person name="van West P."/>
        </authorList>
    </citation>
    <scope>NUCLEOTIDE SEQUENCE [LARGE SCALE GENOMIC DNA]</scope>
    <source>
        <strain evidence="7 8">CBS 223.65</strain>
    </source>
</reference>
<organism evidence="7 8">
    <name type="scientific">Saprolegnia parasitica (strain CBS 223.65)</name>
    <dbReference type="NCBI Taxonomy" id="695850"/>
    <lineage>
        <taxon>Eukaryota</taxon>
        <taxon>Sar</taxon>
        <taxon>Stramenopiles</taxon>
        <taxon>Oomycota</taxon>
        <taxon>Saprolegniomycetes</taxon>
        <taxon>Saprolegniales</taxon>
        <taxon>Saprolegniaceae</taxon>
        <taxon>Saprolegnia</taxon>
    </lineage>
</organism>
<dbReference type="GeneID" id="24132460"/>
<feature type="domain" description="Vacuolar protein sorting-associated protein 13 VPS13 adaptor binding" evidence="6">
    <location>
        <begin position="1736"/>
        <end position="2204"/>
    </location>
</feature>
<dbReference type="InterPro" id="IPR036034">
    <property type="entry name" value="PDZ_sf"/>
</dbReference>
<dbReference type="GO" id="GO:0006869">
    <property type="term" value="P:lipid transport"/>
    <property type="evidence" value="ECO:0007669"/>
    <property type="project" value="UniProtKB-KW"/>
</dbReference>
<keyword evidence="3" id="KW-0445">Lipid transport</keyword>
<dbReference type="EMBL" id="KK583241">
    <property type="protein sequence ID" value="KDO24529.1"/>
    <property type="molecule type" value="Genomic_DNA"/>
</dbReference>
<evidence type="ECO:0000313" key="8">
    <source>
        <dbReference type="Proteomes" id="UP000030745"/>
    </source>
</evidence>
<evidence type="ECO:0008006" key="9">
    <source>
        <dbReference type="Google" id="ProtNLM"/>
    </source>
</evidence>
<sequence length="2791" mass="306215">MAKAVISSILQSQLGKYVDGLAPESLQVGLWSGELLLTNLKLKPLALAELNLPIKVLQGTIAKVHVVVPWNQLGSASVQITLEGIYGVAIPNTELPSPEEVLLGIRNRLERGELMRQHQLQTSSSNTSSDTKEDESTFLTRLTTRIIDNLQITIKDLHIRYEDTVSNPSLPFTCGLFLERFSLETTDANGRKIFVDNTATGEKKGLTHKVAQVKNFALYWDRFDPADSMTRQSAAFEAAMRRVIYATTAFAETDRHWLLVPPCTVRVRLTKNESRVYSQTSPKFAVHAEAIGVSFGLSREQYDDMLFMHKAFLSRRAVEAHFWEHRHRPFLPLRQYPVVWWDYATRFIIATSTGKAASRFRWSVVKKMARDRKMYIALYKQQHLAKTPVLSPDQTSYVQSMEDAFPMELVLRLREVAEAQFAAQKKAAPAAAASSSSSWYGYFFGDASASTASTNDVLTDAGKADLMRAYEETVALDEAALPVDCFLLTVEIALRDGRVELYGYNNTPLLSSALTGSIGVQVQPDQSWASQVQLDRLEIANHRVDAACASRAFCTLRQGSSDVPFALRVAMPTPTTLHVRLSAEPLQFVLDPVFLLLLYDFFCGSVAQRQLDDVWAFATSSVQAYVFAEQEEADMLAALSAAETMKYDVIVDMKAPVLLLPEDATSDASAVVVLDFGRLKLTDVAPSSCHVHTWQVELNEMQVLLHGESGFAPNDPGVALVPRFNMACRVDSMVREMDGKPLLSMHASLPAINVAMSEESLAQLGRMHAAIYLQCQATMAQTRLPNVEDTSSADALVAAPVPRKASSDSHAIALTWDIDAIDIALADSFRVLLSGTSFGYDLYGSKSSAVAKLRALSVEDKAHAPSSPYYYLAKTPDTSSHLIQVLLLSSQSPERAADTIITADFQVLDLQWNPSSIVVLNSLVTTYTASLVVITPPLPHTTSLSASTMCASMARSRIPSLLVTATLEQFSVSLNKDSSDRRLVTLSMTNASLHMTTQSDASYTIDGTLGNFLVHDHSVHKHAMYNPFVGLDPAATTTQLLSFAYVVPPAPALPTLDACLDHVRIVYVHQQVLELVDYLFQGVLGSLLLLKEEPSALKLHVNLVEPRIVIPMHPMDEQHLLLAASSLELSHMPTSTVAYVDGRVVVVHDEEGLPADVKRVVLDQVMLFATTASAGEYAPVLEMPLQLDIAIKDVVSTTLLMSDGVVLPRFTIECVMPRLHMRLSKAMYVMLVRVLQENIGAATLIDGATTAYASISDVYRPVVDYDYARTDLEMLTMRLSFSMTSFACALQDTDLVLTASDLDVGLVLLQDQSPRIEVGLATFGASEKARDWLSCDGQTRMQYAWDDAKRSCSLELDVSNVSGTVVPSALLTLVQFFHLDAAMLQSNVSSPAPTVDAEYEFHVQLRASKVGLHFPSDLNDHSRPLLAIESDFAIAFDSYPPDRNEVTPMAVVIEATQFEAYLRNTNRQGCATSFVQLMEPTNLCMKYQFFSHAQEKMEVSISTVTVFVSYEDTQLLSTVVRALSADVAMTSHASSLPSMELNFVKETQRHMTWDVQSMQLTLINDCDGCDMGLLQLRLPTCRLFVNAATTLESSTVTGGGDLSFEATYYNPDSRTWQPLCAEWKLNATVMSTLGHVSSDANLNSMQWTVSADPLNVSVTHGLLEALASAGETWTNGKQDRSLQAPCTIVNESGLPLRFWWSANEHDVQVVDHGSSACVHYVHVQGNGSGVTRTYTSQQREQGTVCLDLVGLGCQPVQGIVAEELGSHAHSLVELSGGLSNFKVTCTSQLVGGHIVLTISSHVRIHSHVSEKVQLLVYDPSWNAPMDIGTVAPGDSIALPVMYSLGSEIRLRCLGNDWSFSSPIPLDMTSASLTVSCTHPTQVAYFCVSFEQGHVHLYDPLTLDNKCPLPIAFQARDGSRGVARGETLSVGASAGIWWAMHQPLFALDVPGCEISSWLPLKKDNLKPFSLVVRRRGDRRPMTILVALRENAAKALTISLYADVWLINRTGVDLAFGNEVDDECYRPSSEAQSIIDGAPMTMYSSGESPALLRVRLGNAKWSAYVKADPRRMNWQDECLSVASNGRLYELGVSADYATRHFGVLTTIVTLTPRYLFVNRSPWTIILLEDDGALPSNLTHVDHMVPPGDSYALYWVQGVRRRLRASVVDCPGQSSWSEPFGINELRTMELLVPNDVSCPILQVVVKQGGLTQSTYVIDMVNLDLEPLPETKAPTWDLVTVDVKVASVTMTLLDTSKEVDLFTGPVLEEVARFKIFNIRMDLFKDRVNAQSHLRIGSMALQDLLPRTKYPLVVSPSKSSSSSSRDFIVLAYKDKVHPKYHYIESLEVYVQDVSLQTSMSFVNRINALITETLGHFTSARSLDLVAYFDNDDLASLTGRKWFFERLAIRPIHATVSFVKDASSGDETNFWLANLKLKIKDASLVLDGYTLANALATQESVLEALSRFYVGSVKSQALGLVESIQVIPLVTGVVTEGVSTLVSTLWGKADSALASSSFRRESLSNSAIVSKHSKGVASVASPAQLQNVLHHLVFDWDSNHTGLEARACMALGLVNNSSQSIVVQATLRDGAELRSLPNGRQHLAPGIAEWQPDRALLLFAWGYTPTLLTTGDVSMNVQSNAFTLTLSKSFTRLQANPGYTATFTLQESQTWWAKHMVVVSDDLPSIQTTAASAAPDAPSAYEVLFDGDTLGIVARQVDQTTVVVRECCRFSNGQPSPALACGLITEGDTILSVNGLPVRTTSGFKAAIVNTPRPIVVRFARKPAVVVEDENAFNLFG</sequence>
<comment type="similarity">
    <text evidence="1">Belongs to the VPS13 family.</text>
</comment>
<evidence type="ECO:0000256" key="2">
    <source>
        <dbReference type="ARBA" id="ARBA00022448"/>
    </source>
</evidence>
<accession>A0A067C164</accession>
<feature type="compositionally biased region" description="Polar residues" evidence="4">
    <location>
        <begin position="118"/>
        <end position="129"/>
    </location>
</feature>
<evidence type="ECO:0000313" key="7">
    <source>
        <dbReference type="EMBL" id="KDO24529.1"/>
    </source>
</evidence>
<keyword evidence="2" id="KW-0813">Transport</keyword>
<dbReference type="PANTHER" id="PTHR16166:SF93">
    <property type="entry name" value="INTERMEMBRANE LIPID TRANSFER PROTEIN VPS13"/>
    <property type="match status" value="1"/>
</dbReference>
<gene>
    <name evidence="7" type="ORF">SPRG_10344</name>
</gene>
<keyword evidence="8" id="KW-1185">Reference proteome</keyword>